<reference evidence="5" key="1">
    <citation type="journal article" date="2020" name="Stud. Mycol.">
        <title>101 Dothideomycetes genomes: a test case for predicting lifestyles and emergence of pathogens.</title>
        <authorList>
            <person name="Haridas S."/>
            <person name="Albert R."/>
            <person name="Binder M."/>
            <person name="Bloem J."/>
            <person name="Labutti K."/>
            <person name="Salamov A."/>
            <person name="Andreopoulos B."/>
            <person name="Baker S."/>
            <person name="Barry K."/>
            <person name="Bills G."/>
            <person name="Bluhm B."/>
            <person name="Cannon C."/>
            <person name="Castanera R."/>
            <person name="Culley D."/>
            <person name="Daum C."/>
            <person name="Ezra D."/>
            <person name="Gonzalez J."/>
            <person name="Henrissat B."/>
            <person name="Kuo A."/>
            <person name="Liang C."/>
            <person name="Lipzen A."/>
            <person name="Lutzoni F."/>
            <person name="Magnuson J."/>
            <person name="Mondo S."/>
            <person name="Nolan M."/>
            <person name="Ohm R."/>
            <person name="Pangilinan J."/>
            <person name="Park H.-J."/>
            <person name="Ramirez L."/>
            <person name="Alfaro M."/>
            <person name="Sun H."/>
            <person name="Tritt A."/>
            <person name="Yoshinaga Y."/>
            <person name="Zwiers L.-H."/>
            <person name="Turgeon B."/>
            <person name="Goodwin S."/>
            <person name="Spatafora J."/>
            <person name="Crous P."/>
            <person name="Grigoriev I."/>
        </authorList>
    </citation>
    <scope>NUCLEOTIDE SEQUENCE</scope>
    <source>
        <strain evidence="5">CBS 116005</strain>
    </source>
</reference>
<dbReference type="SMART" id="SM00829">
    <property type="entry name" value="PKS_ER"/>
    <property type="match status" value="1"/>
</dbReference>
<dbReference type="PANTHER" id="PTHR45348">
    <property type="entry name" value="HYPOTHETICAL OXIDOREDUCTASE (EUROFUNG)"/>
    <property type="match status" value="1"/>
</dbReference>
<comment type="subunit">
    <text evidence="2">Monomer.</text>
</comment>
<dbReference type="InterPro" id="IPR013154">
    <property type="entry name" value="ADH-like_N"/>
</dbReference>
<dbReference type="Gene3D" id="3.90.180.10">
    <property type="entry name" value="Medium-chain alcohol dehydrogenases, catalytic domain"/>
    <property type="match status" value="1"/>
</dbReference>
<dbReference type="PANTHER" id="PTHR45348:SF5">
    <property type="entry name" value="OXIDOREDUCTASE, PUTATIVE (AFU_ORTHOLOGUE AFUA_8G01420)-RELATED"/>
    <property type="match status" value="1"/>
</dbReference>
<dbReference type="InterPro" id="IPR047122">
    <property type="entry name" value="Trans-enoyl_RdTase-like"/>
</dbReference>
<dbReference type="CDD" id="cd08249">
    <property type="entry name" value="enoyl_reductase_like"/>
    <property type="match status" value="1"/>
</dbReference>
<evidence type="ECO:0000256" key="2">
    <source>
        <dbReference type="ARBA" id="ARBA00011245"/>
    </source>
</evidence>
<sequence>MKEAKVNKGTTVEIVDSPIPTPGPTQILTKVVYSGCNPKDWKRAETFPDKHPFNQGDDISGIVHAVGSAVSEFKPRDRVIAFHEMMSHGGSWAEYALSDAHATTYLPRNITFEEGAAIPLASLTAAVGLYARLGLPAPWTPVKDDVRIPLVVYGASSAVGSYAIQFAQKSNIHPIICVAGRARNHVQRLISPEKGDAIIDYRDGDEAVVQGIRDALKGEKLEYAYDAVSEKNSYINIGKVLDPNTGRITNVLPGKKYEGMPEGITKTLTTVGSVHGVPDDLKEFGYVYFRYISKGLEEGWFKAQTPEVVPGGLAGIEKGLNKLKDGSVSAVKYVYRIADTPGLCQ</sequence>
<dbReference type="Pfam" id="PF08240">
    <property type="entry name" value="ADH_N"/>
    <property type="match status" value="1"/>
</dbReference>
<accession>A0A6G1LKF6</accession>
<evidence type="ECO:0000256" key="1">
    <source>
        <dbReference type="ARBA" id="ARBA00008072"/>
    </source>
</evidence>
<gene>
    <name evidence="5" type="ORF">EJ03DRAFT_341129</name>
</gene>
<keyword evidence="3" id="KW-0560">Oxidoreductase</keyword>
<dbReference type="InterPro" id="IPR011032">
    <property type="entry name" value="GroES-like_sf"/>
</dbReference>
<dbReference type="InterPro" id="IPR036291">
    <property type="entry name" value="NAD(P)-bd_dom_sf"/>
</dbReference>
<evidence type="ECO:0000313" key="5">
    <source>
        <dbReference type="EMBL" id="KAF2773346.1"/>
    </source>
</evidence>
<dbReference type="OrthoDB" id="3233595at2759"/>
<feature type="domain" description="Enoyl reductase (ER)" evidence="4">
    <location>
        <begin position="9"/>
        <end position="331"/>
    </location>
</feature>
<evidence type="ECO:0000259" key="4">
    <source>
        <dbReference type="SMART" id="SM00829"/>
    </source>
</evidence>
<dbReference type="Gene3D" id="3.40.50.720">
    <property type="entry name" value="NAD(P)-binding Rossmann-like Domain"/>
    <property type="match status" value="1"/>
</dbReference>
<keyword evidence="6" id="KW-1185">Reference proteome</keyword>
<dbReference type="Proteomes" id="UP000799436">
    <property type="component" value="Unassembled WGS sequence"/>
</dbReference>
<dbReference type="AlphaFoldDB" id="A0A6G1LKF6"/>
<evidence type="ECO:0000256" key="3">
    <source>
        <dbReference type="ARBA" id="ARBA00023002"/>
    </source>
</evidence>
<dbReference type="SUPFAM" id="SSF50129">
    <property type="entry name" value="GroES-like"/>
    <property type="match status" value="1"/>
</dbReference>
<comment type="similarity">
    <text evidence="1">Belongs to the zinc-containing alcohol dehydrogenase family.</text>
</comment>
<evidence type="ECO:0000313" key="6">
    <source>
        <dbReference type="Proteomes" id="UP000799436"/>
    </source>
</evidence>
<dbReference type="GO" id="GO:0016651">
    <property type="term" value="F:oxidoreductase activity, acting on NAD(P)H"/>
    <property type="evidence" value="ECO:0007669"/>
    <property type="project" value="InterPro"/>
</dbReference>
<organism evidence="5 6">
    <name type="scientific">Teratosphaeria nubilosa</name>
    <dbReference type="NCBI Taxonomy" id="161662"/>
    <lineage>
        <taxon>Eukaryota</taxon>
        <taxon>Fungi</taxon>
        <taxon>Dikarya</taxon>
        <taxon>Ascomycota</taxon>
        <taxon>Pezizomycotina</taxon>
        <taxon>Dothideomycetes</taxon>
        <taxon>Dothideomycetidae</taxon>
        <taxon>Mycosphaerellales</taxon>
        <taxon>Teratosphaeriaceae</taxon>
        <taxon>Teratosphaeria</taxon>
    </lineage>
</organism>
<dbReference type="SUPFAM" id="SSF51735">
    <property type="entry name" value="NAD(P)-binding Rossmann-fold domains"/>
    <property type="match status" value="1"/>
</dbReference>
<name>A0A6G1LKF6_9PEZI</name>
<dbReference type="InterPro" id="IPR020843">
    <property type="entry name" value="ER"/>
</dbReference>
<dbReference type="EMBL" id="ML995811">
    <property type="protein sequence ID" value="KAF2773346.1"/>
    <property type="molecule type" value="Genomic_DNA"/>
</dbReference>
<protein>
    <submittedName>
        <fullName evidence="5">GroES-like protein</fullName>
    </submittedName>
</protein>
<proteinExistence type="inferred from homology"/>